<dbReference type="PANTHER" id="PTHR22930:SF85">
    <property type="entry name" value="GH03217P-RELATED"/>
    <property type="match status" value="1"/>
</dbReference>
<protein>
    <recommendedName>
        <fullName evidence="8">DDE Tnp4 domain-containing protein</fullName>
    </recommendedName>
</protein>
<comment type="caution">
    <text evidence="9">The sequence shown here is derived from an EMBL/GenBank/DDBJ whole genome shotgun (WGS) entry which is preliminary data.</text>
</comment>
<sequence>MHFTGIVGNLLVRRNNAPQSSSSSSSDEEWNTVVQKYHREKRKLRPRIIDYDNVITRYSDEEFKSYFRSVCDRFNVGRATAVRAVRRVCNALFKKAPIFIQWPTGDRAIDVMHGFEQASRFPKTIGAIDGTHIHINAPKENPLVCDHKTLITHCYVGHPGSVHDQRVFRLSEVADYLNDDDAFPENSHLLGDSAYEIHQHLLTPYRDNGHLTESDARVTVERCIGFKNGAQFFKTLTSTHLLEMGRRELGVSISNDVINDVFAATTTIVVAMWNA</sequence>
<dbReference type="GO" id="GO:0016787">
    <property type="term" value="F:hydrolase activity"/>
    <property type="evidence" value="ECO:0007669"/>
    <property type="project" value="UniProtKB-KW"/>
</dbReference>
<dbReference type="InterPro" id="IPR027806">
    <property type="entry name" value="HARBI1_dom"/>
</dbReference>
<gene>
    <name evidence="9" type="ORF">NQ318_002159</name>
</gene>
<dbReference type="GO" id="GO:0004518">
    <property type="term" value="F:nuclease activity"/>
    <property type="evidence" value="ECO:0007669"/>
    <property type="project" value="UniProtKB-KW"/>
</dbReference>
<dbReference type="AlphaFoldDB" id="A0AAV8XGS2"/>
<reference evidence="9" key="1">
    <citation type="journal article" date="2023" name="Insect Mol. Biol.">
        <title>Genome sequencing provides insights into the evolution of gene families encoding plant cell wall-degrading enzymes in longhorned beetles.</title>
        <authorList>
            <person name="Shin N.R."/>
            <person name="Okamura Y."/>
            <person name="Kirsch R."/>
            <person name="Pauchet Y."/>
        </authorList>
    </citation>
    <scope>NUCLEOTIDE SEQUENCE</scope>
    <source>
        <strain evidence="9">AMC_N1</strain>
    </source>
</reference>
<evidence type="ECO:0000313" key="10">
    <source>
        <dbReference type="Proteomes" id="UP001162162"/>
    </source>
</evidence>
<keyword evidence="7" id="KW-0539">Nucleus</keyword>
<keyword evidence="4" id="KW-0540">Nuclease</keyword>
<evidence type="ECO:0000256" key="7">
    <source>
        <dbReference type="ARBA" id="ARBA00023242"/>
    </source>
</evidence>
<dbReference type="EMBL" id="JAPWTK010000632">
    <property type="protein sequence ID" value="KAJ8937645.1"/>
    <property type="molecule type" value="Genomic_DNA"/>
</dbReference>
<dbReference type="Proteomes" id="UP001162162">
    <property type="component" value="Unassembled WGS sequence"/>
</dbReference>
<accession>A0AAV8XGS2</accession>
<dbReference type="GO" id="GO:0046872">
    <property type="term" value="F:metal ion binding"/>
    <property type="evidence" value="ECO:0007669"/>
    <property type="project" value="UniProtKB-KW"/>
</dbReference>
<comment type="cofactor">
    <cofactor evidence="1">
        <name>a divalent metal cation</name>
        <dbReference type="ChEBI" id="CHEBI:60240"/>
    </cofactor>
</comment>
<evidence type="ECO:0000256" key="5">
    <source>
        <dbReference type="ARBA" id="ARBA00022723"/>
    </source>
</evidence>
<evidence type="ECO:0000256" key="4">
    <source>
        <dbReference type="ARBA" id="ARBA00022722"/>
    </source>
</evidence>
<evidence type="ECO:0000256" key="2">
    <source>
        <dbReference type="ARBA" id="ARBA00004123"/>
    </source>
</evidence>
<organism evidence="9 10">
    <name type="scientific">Aromia moschata</name>
    <dbReference type="NCBI Taxonomy" id="1265417"/>
    <lineage>
        <taxon>Eukaryota</taxon>
        <taxon>Metazoa</taxon>
        <taxon>Ecdysozoa</taxon>
        <taxon>Arthropoda</taxon>
        <taxon>Hexapoda</taxon>
        <taxon>Insecta</taxon>
        <taxon>Pterygota</taxon>
        <taxon>Neoptera</taxon>
        <taxon>Endopterygota</taxon>
        <taxon>Coleoptera</taxon>
        <taxon>Polyphaga</taxon>
        <taxon>Cucujiformia</taxon>
        <taxon>Chrysomeloidea</taxon>
        <taxon>Cerambycidae</taxon>
        <taxon>Cerambycinae</taxon>
        <taxon>Callichromatini</taxon>
        <taxon>Aromia</taxon>
    </lineage>
</organism>
<dbReference type="InterPro" id="IPR045249">
    <property type="entry name" value="HARBI1-like"/>
</dbReference>
<evidence type="ECO:0000256" key="1">
    <source>
        <dbReference type="ARBA" id="ARBA00001968"/>
    </source>
</evidence>
<evidence type="ECO:0000256" key="6">
    <source>
        <dbReference type="ARBA" id="ARBA00022801"/>
    </source>
</evidence>
<proteinExistence type="inferred from homology"/>
<dbReference type="GO" id="GO:0005634">
    <property type="term" value="C:nucleus"/>
    <property type="evidence" value="ECO:0007669"/>
    <property type="project" value="UniProtKB-SubCell"/>
</dbReference>
<name>A0AAV8XGS2_9CUCU</name>
<feature type="domain" description="DDE Tnp4" evidence="8">
    <location>
        <begin position="143"/>
        <end position="218"/>
    </location>
</feature>
<dbReference type="PANTHER" id="PTHR22930">
    <property type="match status" value="1"/>
</dbReference>
<evidence type="ECO:0000256" key="3">
    <source>
        <dbReference type="ARBA" id="ARBA00006958"/>
    </source>
</evidence>
<keyword evidence="5" id="KW-0479">Metal-binding</keyword>
<comment type="subcellular location">
    <subcellularLocation>
        <location evidence="2">Nucleus</location>
    </subcellularLocation>
</comment>
<keyword evidence="10" id="KW-1185">Reference proteome</keyword>
<comment type="similarity">
    <text evidence="3">Belongs to the HARBI1 family.</text>
</comment>
<evidence type="ECO:0000313" key="9">
    <source>
        <dbReference type="EMBL" id="KAJ8937645.1"/>
    </source>
</evidence>
<keyword evidence="6" id="KW-0378">Hydrolase</keyword>
<dbReference type="Pfam" id="PF13359">
    <property type="entry name" value="DDE_Tnp_4"/>
    <property type="match status" value="1"/>
</dbReference>
<evidence type="ECO:0000259" key="8">
    <source>
        <dbReference type="Pfam" id="PF13359"/>
    </source>
</evidence>